<protein>
    <submittedName>
        <fullName evidence="2">Uncharacterized protein</fullName>
    </submittedName>
</protein>
<reference evidence="2" key="1">
    <citation type="submission" date="2015-07" db="EMBL/GenBank/DDBJ databases">
        <title>Adaptation to a free-living lifestyle via gene acquisitions in the diplomonad Trepomonas sp. PC1.</title>
        <authorList>
            <person name="Xu F."/>
            <person name="Jerlstrom-Hultqvist J."/>
            <person name="Kolisko M."/>
            <person name="Simpson A.G.B."/>
            <person name="Roger A.J."/>
            <person name="Svard S.G."/>
            <person name="Andersson J.O."/>
        </authorList>
    </citation>
    <scope>NUCLEOTIDE SEQUENCE</scope>
    <source>
        <strain evidence="2">PC1</strain>
    </source>
</reference>
<accession>A0A146KI17</accession>
<keyword evidence="1" id="KW-0472">Membrane</keyword>
<sequence length="406" mass="46085">ILMTEGWPRPMRQVNFTHTDKAQFETVFAQQIRENKEKINNFIEKIDSEYLKGFITNVTTCGSQFCKIFNSEMGYGTNGTKFYLYQAFVESVLDPMMSMHNGTEAFFGYSFTVLNLYPHNKAVSDYLQELAFELVSSAGSNSYKALTIAGLPCFFQLSHDGAQSHAAFTQNYGKIMDLPTYDETYFKSMIENIMWGMDNGKVTPAYRLLQFCYLSDPEGIVGNLKQFFVHSSGQIQYANKYILGVITYDSTDAGFYAPESNYVWTFRTNYTDIGQSSGLVNLTEPLNSDFRVVQYMRTLKKKMEAANTFQTFAQGMKIFPFRTQFTSTLVGFSAKEYSITLSKCQNIVDGPNTVNCSDPPPPENAWSITISVLLIILVVTAWVFGCIFSKREEQTEKMSQVDVDEL</sequence>
<gene>
    <name evidence="2" type="ORF">TPC1_12031</name>
</gene>
<keyword evidence="1" id="KW-0812">Transmembrane</keyword>
<dbReference type="EMBL" id="GDID01001520">
    <property type="protein sequence ID" value="JAP95086.1"/>
    <property type="molecule type" value="Transcribed_RNA"/>
</dbReference>
<evidence type="ECO:0000256" key="1">
    <source>
        <dbReference type="SAM" id="Phobius"/>
    </source>
</evidence>
<organism evidence="2">
    <name type="scientific">Trepomonas sp. PC1</name>
    <dbReference type="NCBI Taxonomy" id="1076344"/>
    <lineage>
        <taxon>Eukaryota</taxon>
        <taxon>Metamonada</taxon>
        <taxon>Diplomonadida</taxon>
        <taxon>Hexamitidae</taxon>
        <taxon>Hexamitinae</taxon>
        <taxon>Trepomonas</taxon>
    </lineage>
</organism>
<name>A0A146KI17_9EUKA</name>
<proteinExistence type="predicted"/>
<dbReference type="AlphaFoldDB" id="A0A146KI17"/>
<keyword evidence="1" id="KW-1133">Transmembrane helix</keyword>
<feature type="non-terminal residue" evidence="2">
    <location>
        <position position="1"/>
    </location>
</feature>
<feature type="transmembrane region" description="Helical" evidence="1">
    <location>
        <begin position="365"/>
        <end position="388"/>
    </location>
</feature>
<evidence type="ECO:0000313" key="2">
    <source>
        <dbReference type="EMBL" id="JAP95086.1"/>
    </source>
</evidence>